<feature type="domain" description="Heterokaryon incompatibility" evidence="1">
    <location>
        <begin position="84"/>
        <end position="237"/>
    </location>
</feature>
<dbReference type="Proteomes" id="UP001234581">
    <property type="component" value="Unassembled WGS sequence"/>
</dbReference>
<dbReference type="PANTHER" id="PTHR24148:SF64">
    <property type="entry name" value="HETEROKARYON INCOMPATIBILITY DOMAIN-CONTAINING PROTEIN"/>
    <property type="match status" value="1"/>
</dbReference>
<dbReference type="AlphaFoldDB" id="A0AAD7UVP9"/>
<name>A0AAD7UVP9_9FUNG</name>
<reference evidence="2 3" key="1">
    <citation type="submission" date="2023-03" db="EMBL/GenBank/DDBJ databases">
        <title>Genome sequence of Lichtheimia ornata CBS 291.66.</title>
        <authorList>
            <person name="Mohabir J.T."/>
            <person name="Shea T.P."/>
            <person name="Kurbessoian T."/>
            <person name="Berby B."/>
            <person name="Fontaine J."/>
            <person name="Livny J."/>
            <person name="Gnirke A."/>
            <person name="Stajich J.E."/>
            <person name="Cuomo C.A."/>
        </authorList>
    </citation>
    <scope>NUCLEOTIDE SEQUENCE [LARGE SCALE GENOMIC DNA]</scope>
    <source>
        <strain evidence="2">CBS 291.66</strain>
    </source>
</reference>
<keyword evidence="3" id="KW-1185">Reference proteome</keyword>
<sequence>MTCDIEDDNDPYKININLEDDSDSNKKAYFEKGLRTLLADPFFLLLYVPEDGDRMQIIRPANDSYHRKRMIKKINEAKRVPSFYYALSHLWGLTKDNLYEWNQISDYVDDEEGQPVKPVSMRPEKRDALLALLKDHPDSYWWIDVLCARFDTPLDIMGDIYAYCLECIAMIDCEPNLISEIHTAVDELAALEKLAYREEIEWSTYKELCQPKCSLLVEHLHTFFQSEWWQRVWTWQEMALPVGDVRYIAETDIHRFQTNSLTLDIMTASKISSMTYYHVDFDKQNDAFYEVRLCLSDIKAAKTSNSYRISGIDFRGRFERAVWSLSGSKRRCYDPVDYVYGVLGMLRIKIPRMEDPNDVWRHFLSQLDDLVPRDGRWIDLADEIDLRKVKNIGEVYHEWYKVLNKR</sequence>
<organism evidence="2 3">
    <name type="scientific">Lichtheimia ornata</name>
    <dbReference type="NCBI Taxonomy" id="688661"/>
    <lineage>
        <taxon>Eukaryota</taxon>
        <taxon>Fungi</taxon>
        <taxon>Fungi incertae sedis</taxon>
        <taxon>Mucoromycota</taxon>
        <taxon>Mucoromycotina</taxon>
        <taxon>Mucoromycetes</taxon>
        <taxon>Mucorales</taxon>
        <taxon>Lichtheimiaceae</taxon>
        <taxon>Lichtheimia</taxon>
    </lineage>
</organism>
<evidence type="ECO:0000313" key="2">
    <source>
        <dbReference type="EMBL" id="KAJ8654028.1"/>
    </source>
</evidence>
<dbReference type="InterPro" id="IPR010730">
    <property type="entry name" value="HET"/>
</dbReference>
<gene>
    <name evidence="2" type="ORF">O0I10_010364</name>
</gene>
<comment type="caution">
    <text evidence="2">The sequence shown here is derived from an EMBL/GenBank/DDBJ whole genome shotgun (WGS) entry which is preliminary data.</text>
</comment>
<evidence type="ECO:0000313" key="3">
    <source>
        <dbReference type="Proteomes" id="UP001234581"/>
    </source>
</evidence>
<dbReference type="EMBL" id="JARTCD010000068">
    <property type="protein sequence ID" value="KAJ8654028.1"/>
    <property type="molecule type" value="Genomic_DNA"/>
</dbReference>
<accession>A0AAD7UVP9</accession>
<dbReference type="Pfam" id="PF06985">
    <property type="entry name" value="HET"/>
    <property type="match status" value="1"/>
</dbReference>
<dbReference type="GeneID" id="83217768"/>
<dbReference type="PANTHER" id="PTHR24148">
    <property type="entry name" value="ANKYRIN REPEAT DOMAIN-CONTAINING PROTEIN 39 HOMOLOG-RELATED"/>
    <property type="match status" value="1"/>
</dbReference>
<dbReference type="InterPro" id="IPR052895">
    <property type="entry name" value="HetReg/Transcr_Mod"/>
</dbReference>
<dbReference type="RefSeq" id="XP_058338942.1">
    <property type="nucleotide sequence ID" value="XM_058490346.1"/>
</dbReference>
<proteinExistence type="predicted"/>
<evidence type="ECO:0000259" key="1">
    <source>
        <dbReference type="Pfam" id="PF06985"/>
    </source>
</evidence>
<protein>
    <recommendedName>
        <fullName evidence="1">Heterokaryon incompatibility domain-containing protein</fullName>
    </recommendedName>
</protein>